<evidence type="ECO:0000256" key="2">
    <source>
        <dbReference type="SAM" id="MobiDB-lite"/>
    </source>
</evidence>
<organism evidence="3 4">
    <name type="scientific">Prorocentrum cordatum</name>
    <dbReference type="NCBI Taxonomy" id="2364126"/>
    <lineage>
        <taxon>Eukaryota</taxon>
        <taxon>Sar</taxon>
        <taxon>Alveolata</taxon>
        <taxon>Dinophyceae</taxon>
        <taxon>Prorocentrales</taxon>
        <taxon>Prorocentraceae</taxon>
        <taxon>Prorocentrum</taxon>
    </lineage>
</organism>
<protein>
    <submittedName>
        <fullName evidence="3">Uncharacterized protein</fullName>
    </submittedName>
</protein>
<feature type="non-terminal residue" evidence="3">
    <location>
        <position position="1"/>
    </location>
</feature>
<name>A0ABN9XXW2_9DINO</name>
<accession>A0ABN9XXW2</accession>
<proteinExistence type="predicted"/>
<feature type="region of interest" description="Disordered" evidence="2">
    <location>
        <begin position="371"/>
        <end position="406"/>
    </location>
</feature>
<keyword evidence="1" id="KW-0175">Coiled coil</keyword>
<comment type="caution">
    <text evidence="3">The sequence shown here is derived from an EMBL/GenBank/DDBJ whole genome shotgun (WGS) entry which is preliminary data.</text>
</comment>
<feature type="non-terminal residue" evidence="3">
    <location>
        <position position="526"/>
    </location>
</feature>
<evidence type="ECO:0000313" key="3">
    <source>
        <dbReference type="EMBL" id="CAK0904334.1"/>
    </source>
</evidence>
<feature type="region of interest" description="Disordered" evidence="2">
    <location>
        <begin position="447"/>
        <end position="467"/>
    </location>
</feature>
<dbReference type="EMBL" id="CAUYUJ010021389">
    <property type="protein sequence ID" value="CAK0904334.1"/>
    <property type="molecule type" value="Genomic_DNA"/>
</dbReference>
<feature type="coiled-coil region" evidence="1">
    <location>
        <begin position="318"/>
        <end position="352"/>
    </location>
</feature>
<gene>
    <name evidence="3" type="ORF">PCOR1329_LOCUS80384</name>
</gene>
<reference evidence="3" key="1">
    <citation type="submission" date="2023-10" db="EMBL/GenBank/DDBJ databases">
        <authorList>
            <person name="Chen Y."/>
            <person name="Shah S."/>
            <person name="Dougan E. K."/>
            <person name="Thang M."/>
            <person name="Chan C."/>
        </authorList>
    </citation>
    <scope>NUCLEOTIDE SEQUENCE [LARGE SCALE GENOMIC DNA]</scope>
</reference>
<keyword evidence="4" id="KW-1185">Reference proteome</keyword>
<evidence type="ECO:0000256" key="1">
    <source>
        <dbReference type="SAM" id="Coils"/>
    </source>
</evidence>
<feature type="compositionally biased region" description="Polar residues" evidence="2">
    <location>
        <begin position="393"/>
        <end position="406"/>
    </location>
</feature>
<evidence type="ECO:0000313" key="4">
    <source>
        <dbReference type="Proteomes" id="UP001189429"/>
    </source>
</evidence>
<dbReference type="Proteomes" id="UP001189429">
    <property type="component" value="Unassembled WGS sequence"/>
</dbReference>
<sequence length="526" mass="59532">VRVIQVRVIRWPEATVFGGEPAERWRFAEIQTVERRIVQVGVERRNDVELQQQISTYVAGIVDFQQGRHELETVGMRLRVTEAELETARDGLRVEYDEAKQYLNHEKSEYEQQIRRARHAATTHIQQELQQCVEERDAAMVRSRDVHNAEMRVLDAEANHVLVAGRAENELRSEVGAIKRARDTLQTEWTEATEQVRSAEAKVQQRGIAKDQDFERLKAEASDLKFKLQEESEIAQLARRRLTTRAQSSDDQLRGELNDAAMKCEMVEAEASRQIAAAWAECDMKVESAQHEEREHKRGADSARVNFYASQALHNTEKEYYEHEVDELRAESRELRDEKAALARAAQELMDIQAPGPHEHEYAEGHWEQQDDMDFGSRTGPVDPGPAVPPGLSRQSAATPGASSQDAGIAAAMMEFMRQMADQQRAGVEEQSALLKGLTRAQESLAEAQRESQSKLKPAKPSLTGKDASTLKVELEKFRTYQNEARQNSKAIWFEGARAIAEGTAKIELEDMIVTEMGGEEAFQKL</sequence>